<evidence type="ECO:0000256" key="1">
    <source>
        <dbReference type="SAM" id="SignalP"/>
    </source>
</evidence>
<evidence type="ECO:0000313" key="3">
    <source>
        <dbReference type="Proteomes" id="UP000076630"/>
    </source>
</evidence>
<organism evidence="2 3">
    <name type="scientific">Myroides marinus</name>
    <dbReference type="NCBI Taxonomy" id="703342"/>
    <lineage>
        <taxon>Bacteria</taxon>
        <taxon>Pseudomonadati</taxon>
        <taxon>Bacteroidota</taxon>
        <taxon>Flavobacteriia</taxon>
        <taxon>Flavobacteriales</taxon>
        <taxon>Flavobacteriaceae</taxon>
        <taxon>Myroides</taxon>
    </lineage>
</organism>
<feature type="chain" id="PRO_5007826301" evidence="1">
    <location>
        <begin position="23"/>
        <end position="128"/>
    </location>
</feature>
<dbReference type="RefSeq" id="WP_038988102.1">
    <property type="nucleotide sequence ID" value="NZ_JWJO01000078.1"/>
</dbReference>
<accession>A0A161SCZ4</accession>
<keyword evidence="1" id="KW-0732">Signal</keyword>
<dbReference type="AlphaFoldDB" id="A0A161SCZ4"/>
<dbReference type="Proteomes" id="UP000076630">
    <property type="component" value="Unassembled WGS sequence"/>
</dbReference>
<sequence>MKALFRLIVLCFFLSQFGLTFASQKGEVKLGYTTSDKTLVSDQVCKKDSCKVYCQTEVEVELMSSVDAQDNNSDRVELGDVFSFLLTSVFDLDITTPFFGEQQTSAYLQQHRAKYLLYQSFKIPHGLV</sequence>
<name>A0A161SCZ4_9FLAO</name>
<reference evidence="2 3" key="1">
    <citation type="submission" date="2016-01" db="EMBL/GenBank/DDBJ databases">
        <title>Whole genome sequencing of Myroides marinus L41.</title>
        <authorList>
            <person name="Hong K.W."/>
        </authorList>
    </citation>
    <scope>NUCLEOTIDE SEQUENCE [LARGE SCALE GENOMIC DNA]</scope>
    <source>
        <strain evidence="2 3">L41</strain>
    </source>
</reference>
<dbReference type="EMBL" id="LQNU01000032">
    <property type="protein sequence ID" value="KZE84051.1"/>
    <property type="molecule type" value="Genomic_DNA"/>
</dbReference>
<protein>
    <submittedName>
        <fullName evidence="2">Uncharacterized protein</fullName>
    </submittedName>
</protein>
<gene>
    <name evidence="2" type="ORF">AV926_02695</name>
</gene>
<feature type="signal peptide" evidence="1">
    <location>
        <begin position="1"/>
        <end position="22"/>
    </location>
</feature>
<dbReference type="OrthoDB" id="1451847at2"/>
<proteinExistence type="predicted"/>
<keyword evidence="3" id="KW-1185">Reference proteome</keyword>
<evidence type="ECO:0000313" key="2">
    <source>
        <dbReference type="EMBL" id="KZE84051.1"/>
    </source>
</evidence>
<comment type="caution">
    <text evidence="2">The sequence shown here is derived from an EMBL/GenBank/DDBJ whole genome shotgun (WGS) entry which is preliminary data.</text>
</comment>